<protein>
    <submittedName>
        <fullName evidence="2">Uncharacterized protein</fullName>
    </submittedName>
</protein>
<dbReference type="AlphaFoldDB" id="A0AAV2KLH1"/>
<evidence type="ECO:0000313" key="3">
    <source>
        <dbReference type="Proteomes" id="UP001497482"/>
    </source>
</evidence>
<dbReference type="Proteomes" id="UP001497482">
    <property type="component" value="Chromosome 18"/>
</dbReference>
<sequence>MGGCHEEGEATEESHEQGGATSGYRRVPIKVYSLGSEVAAGGLPFVLSSEDVLPLRHTAKRPTRSGGAHTPPAQ</sequence>
<evidence type="ECO:0000313" key="2">
    <source>
        <dbReference type="EMBL" id="CAL1588915.1"/>
    </source>
</evidence>
<accession>A0AAV2KLH1</accession>
<dbReference type="EMBL" id="OZ035840">
    <property type="protein sequence ID" value="CAL1588915.1"/>
    <property type="molecule type" value="Genomic_DNA"/>
</dbReference>
<feature type="compositionally biased region" description="Basic and acidic residues" evidence="1">
    <location>
        <begin position="1"/>
        <end position="16"/>
    </location>
</feature>
<name>A0AAV2KLH1_KNICA</name>
<gene>
    <name evidence="2" type="ORF">KC01_LOCUS18621</name>
</gene>
<proteinExistence type="predicted"/>
<keyword evidence="3" id="KW-1185">Reference proteome</keyword>
<organism evidence="2 3">
    <name type="scientific">Knipowitschia caucasica</name>
    <name type="common">Caucasian dwarf goby</name>
    <name type="synonym">Pomatoschistus caucasicus</name>
    <dbReference type="NCBI Taxonomy" id="637954"/>
    <lineage>
        <taxon>Eukaryota</taxon>
        <taxon>Metazoa</taxon>
        <taxon>Chordata</taxon>
        <taxon>Craniata</taxon>
        <taxon>Vertebrata</taxon>
        <taxon>Euteleostomi</taxon>
        <taxon>Actinopterygii</taxon>
        <taxon>Neopterygii</taxon>
        <taxon>Teleostei</taxon>
        <taxon>Neoteleostei</taxon>
        <taxon>Acanthomorphata</taxon>
        <taxon>Gobiaria</taxon>
        <taxon>Gobiiformes</taxon>
        <taxon>Gobioidei</taxon>
        <taxon>Gobiidae</taxon>
        <taxon>Gobiinae</taxon>
        <taxon>Knipowitschia</taxon>
    </lineage>
</organism>
<feature type="region of interest" description="Disordered" evidence="1">
    <location>
        <begin position="1"/>
        <end position="24"/>
    </location>
</feature>
<reference evidence="2 3" key="1">
    <citation type="submission" date="2024-04" db="EMBL/GenBank/DDBJ databases">
        <authorList>
            <person name="Waldvogel A.-M."/>
            <person name="Schoenle A."/>
        </authorList>
    </citation>
    <scope>NUCLEOTIDE SEQUENCE [LARGE SCALE GENOMIC DNA]</scope>
</reference>
<evidence type="ECO:0000256" key="1">
    <source>
        <dbReference type="SAM" id="MobiDB-lite"/>
    </source>
</evidence>